<keyword evidence="2" id="KW-1185">Reference proteome</keyword>
<dbReference type="PhylomeDB" id="A0A0G4EM16"/>
<dbReference type="AlphaFoldDB" id="A0A0G4EM16"/>
<organism evidence="1 2">
    <name type="scientific">Vitrella brassicaformis (strain CCMP3155)</name>
    <dbReference type="NCBI Taxonomy" id="1169540"/>
    <lineage>
        <taxon>Eukaryota</taxon>
        <taxon>Sar</taxon>
        <taxon>Alveolata</taxon>
        <taxon>Colpodellida</taxon>
        <taxon>Vitrellaceae</taxon>
        <taxon>Vitrella</taxon>
    </lineage>
</organism>
<dbReference type="VEuPathDB" id="CryptoDB:Vbra_5157"/>
<dbReference type="PANTHER" id="PTHR34677:SF3">
    <property type="entry name" value="BACTERIAL IG-LIKE DOMAIN-CONTAINING PROTEIN"/>
    <property type="match status" value="1"/>
</dbReference>
<dbReference type="PANTHER" id="PTHR34677">
    <property type="match status" value="1"/>
</dbReference>
<evidence type="ECO:0000313" key="2">
    <source>
        <dbReference type="Proteomes" id="UP000041254"/>
    </source>
</evidence>
<reference evidence="1 2" key="1">
    <citation type="submission" date="2014-11" db="EMBL/GenBank/DDBJ databases">
        <authorList>
            <person name="Zhu J."/>
            <person name="Qi W."/>
            <person name="Song R."/>
        </authorList>
    </citation>
    <scope>NUCLEOTIDE SEQUENCE [LARGE SCALE GENOMIC DNA]</scope>
</reference>
<dbReference type="Proteomes" id="UP000041254">
    <property type="component" value="Unassembled WGS sequence"/>
</dbReference>
<proteinExistence type="predicted"/>
<dbReference type="EMBL" id="CDMY01000264">
    <property type="protein sequence ID" value="CEL98178.1"/>
    <property type="molecule type" value="Genomic_DNA"/>
</dbReference>
<gene>
    <name evidence="1" type="ORF">Vbra_5157</name>
</gene>
<protein>
    <submittedName>
        <fullName evidence="1">Uncharacterized protein</fullName>
    </submittedName>
</protein>
<sequence length="423" mass="45028">MRLLQPCCRSRPPCPLPRRRGRLCPSPLLSPLEEPIDVATFNRTEDLTLSIEALNPAQQPSADVVYSNVLVGASQVTVELSPTVEGRVNVTIGDDVVADAAVPYRGNSPASIAVDYTTPIPTAVLYLQDNQDTTAAYPFRVFIAFSKDVTISDQTKLSVTNGNITAAGVTGGPSTFSFDVTPSSDVVTIKANEGLAVDSASKPNQESLQLVVTFDYIGSGQALDWIPTVDLTASSLVNTASFPVNMRFSTSTTTNKDFTQYFMVDGEKGDVTSWERISGRDFRCTILVPNAKTGGGTVEVYLAERAAEDNKGLTNQRSNTITVEFDPIPPTIALSSTSGPKTRQQQFNVTVTVADDNFVLASQPLGASTFTLTNAAILSIDGDLVRLEAVAEGNVEVKIDAGKIVDLAGNGNTQQASFTVIFG</sequence>
<evidence type="ECO:0000313" key="1">
    <source>
        <dbReference type="EMBL" id="CEL98178.1"/>
    </source>
</evidence>
<accession>A0A0G4EM16</accession>
<dbReference type="InParanoid" id="A0A0G4EM16"/>
<name>A0A0G4EM16_VITBC</name>